<evidence type="ECO:0000256" key="4">
    <source>
        <dbReference type="PIRSR" id="PIRSR000138-1"/>
    </source>
</evidence>
<sequence length="434" mass="47036">MTAAPPIASRWMDFLVNIYQGGQPPLLGTVDIKVIEEKAREAMKDDIPAYMYTFGSAGTCSTDLANKKAFGRYKLVPRMLVDASNRSIETTIFGVKYPSPILIAPVGVQGILHSDGELATARAAGNVGIPYIMSTAATRSIEDVANANGPNGHRWYQLYWPRTAEVTQSILGRAKANGFTALVVTLDTMQLGWRPHDLGTAYLPFLYGAGLQVGTSDPVFMKRLGLSPRVNERTVFPFNPQRVREAATQGNEEAMQNMMIGKEWVGELNSGVYRTWDDLQFIRANWQGPIVLKGIQSVSDAEMAIACGMDGIVVSNHGGRQVDGAIGSLDALDKIMDSPKVRLAQKSGKFTVLFDSGVRTGSDVIKALAIGAQGVLIGRPYMYGLAIAGQAGVEQILLQTVCDLHVTLGLCGYKDINDVIGKKDEILVKLNHKM</sequence>
<feature type="binding site" evidence="5">
    <location>
        <position position="194"/>
    </location>
    <ligand>
        <name>glyoxylate</name>
        <dbReference type="ChEBI" id="CHEBI:36655"/>
    </ligand>
</feature>
<dbReference type="AlphaFoldDB" id="A0A0C3D7M6"/>
<gene>
    <name evidence="7" type="ORF">SCLCIDRAFT_17111</name>
</gene>
<evidence type="ECO:0000256" key="3">
    <source>
        <dbReference type="ARBA" id="ARBA00024042"/>
    </source>
</evidence>
<dbReference type="PROSITE" id="PS00557">
    <property type="entry name" value="FMN_HYDROXY_ACID_DH_1"/>
    <property type="match status" value="1"/>
</dbReference>
<proteinExistence type="inferred from homology"/>
<feature type="binding site" evidence="5">
    <location>
        <begin position="378"/>
        <end position="379"/>
    </location>
    <ligand>
        <name>FMN</name>
        <dbReference type="ChEBI" id="CHEBI:58210"/>
    </ligand>
</feature>
<feature type="binding site" evidence="5">
    <location>
        <position position="320"/>
    </location>
    <ligand>
        <name>glyoxylate</name>
        <dbReference type="ChEBI" id="CHEBI:36655"/>
    </ligand>
</feature>
<feature type="binding site" evidence="5">
    <location>
        <position position="159"/>
    </location>
    <ligand>
        <name>glyoxylate</name>
        <dbReference type="ChEBI" id="CHEBI:36655"/>
    </ligand>
</feature>
<dbReference type="Gene3D" id="3.20.20.70">
    <property type="entry name" value="Aldolase class I"/>
    <property type="match status" value="1"/>
</dbReference>
<evidence type="ECO:0000313" key="8">
    <source>
        <dbReference type="Proteomes" id="UP000053989"/>
    </source>
</evidence>
<feature type="active site" description="Proton acceptor" evidence="4">
    <location>
        <position position="317"/>
    </location>
</feature>
<feature type="binding site" evidence="5">
    <location>
        <position position="317"/>
    </location>
    <ligand>
        <name>glyoxylate</name>
        <dbReference type="ChEBI" id="CHEBI:36655"/>
    </ligand>
</feature>
<dbReference type="PANTHER" id="PTHR10578:SF143">
    <property type="entry name" value="FMN-DEPENDENT ALPHA-HYDROXY ACID DEHYDROGENASE PB1A11.03"/>
    <property type="match status" value="1"/>
</dbReference>
<reference evidence="7 8" key="1">
    <citation type="submission" date="2014-04" db="EMBL/GenBank/DDBJ databases">
        <authorList>
            <consortium name="DOE Joint Genome Institute"/>
            <person name="Kuo A."/>
            <person name="Kohler A."/>
            <person name="Nagy L.G."/>
            <person name="Floudas D."/>
            <person name="Copeland A."/>
            <person name="Barry K.W."/>
            <person name="Cichocki N."/>
            <person name="Veneault-Fourrey C."/>
            <person name="LaButti K."/>
            <person name="Lindquist E.A."/>
            <person name="Lipzen A."/>
            <person name="Lundell T."/>
            <person name="Morin E."/>
            <person name="Murat C."/>
            <person name="Sun H."/>
            <person name="Tunlid A."/>
            <person name="Henrissat B."/>
            <person name="Grigoriev I.V."/>
            <person name="Hibbett D.S."/>
            <person name="Martin F."/>
            <person name="Nordberg H.P."/>
            <person name="Cantor M.N."/>
            <person name="Hua S.X."/>
        </authorList>
    </citation>
    <scope>NUCLEOTIDE SEQUENCE [LARGE SCALE GENOMIC DNA]</scope>
    <source>
        <strain evidence="7 8">Foug A</strain>
    </source>
</reference>
<dbReference type="PIRSF" id="PIRSF000138">
    <property type="entry name" value="Al-hdrx_acd_dh"/>
    <property type="match status" value="1"/>
</dbReference>
<protein>
    <recommendedName>
        <fullName evidence="6">FMN hydroxy acid dehydrogenase domain-containing protein</fullName>
    </recommendedName>
</protein>
<comment type="similarity">
    <text evidence="3">Belongs to the FMN-dependent alpha-hydroxy acid dehydrogenase family.</text>
</comment>
<name>A0A0C3D7M6_9AGAM</name>
<dbReference type="SUPFAM" id="SSF51395">
    <property type="entry name" value="FMN-linked oxidoreductases"/>
    <property type="match status" value="1"/>
</dbReference>
<feature type="domain" description="FMN hydroxy acid dehydrogenase" evidence="6">
    <location>
        <begin position="26"/>
        <end position="429"/>
    </location>
</feature>
<keyword evidence="8" id="KW-1185">Reference proteome</keyword>
<feature type="binding site" evidence="5">
    <location>
        <position position="52"/>
    </location>
    <ligand>
        <name>glyoxylate</name>
        <dbReference type="ChEBI" id="CHEBI:36655"/>
    </ligand>
</feature>
<keyword evidence="5" id="KW-0288">FMN</keyword>
<comment type="cofactor">
    <cofactor evidence="1">
        <name>FMN</name>
        <dbReference type="ChEBI" id="CHEBI:58210"/>
    </cofactor>
</comment>
<feature type="binding site" evidence="5">
    <location>
        <position position="315"/>
    </location>
    <ligand>
        <name>FMN</name>
        <dbReference type="ChEBI" id="CHEBI:58210"/>
    </ligand>
</feature>
<dbReference type="Pfam" id="PF01070">
    <property type="entry name" value="FMN_dh"/>
    <property type="match status" value="1"/>
</dbReference>
<feature type="binding site" evidence="5">
    <location>
        <begin position="105"/>
        <end position="107"/>
    </location>
    <ligand>
        <name>FMN</name>
        <dbReference type="ChEBI" id="CHEBI:58210"/>
    </ligand>
</feature>
<feature type="binding site" evidence="5">
    <location>
        <position position="293"/>
    </location>
    <ligand>
        <name>FMN</name>
        <dbReference type="ChEBI" id="CHEBI:58210"/>
    </ligand>
</feature>
<reference evidence="8" key="2">
    <citation type="submission" date="2015-01" db="EMBL/GenBank/DDBJ databases">
        <title>Evolutionary Origins and Diversification of the Mycorrhizal Mutualists.</title>
        <authorList>
            <consortium name="DOE Joint Genome Institute"/>
            <consortium name="Mycorrhizal Genomics Consortium"/>
            <person name="Kohler A."/>
            <person name="Kuo A."/>
            <person name="Nagy L.G."/>
            <person name="Floudas D."/>
            <person name="Copeland A."/>
            <person name="Barry K.W."/>
            <person name="Cichocki N."/>
            <person name="Veneault-Fourrey C."/>
            <person name="LaButti K."/>
            <person name="Lindquist E.A."/>
            <person name="Lipzen A."/>
            <person name="Lundell T."/>
            <person name="Morin E."/>
            <person name="Murat C."/>
            <person name="Riley R."/>
            <person name="Ohm R."/>
            <person name="Sun H."/>
            <person name="Tunlid A."/>
            <person name="Henrissat B."/>
            <person name="Grigoriev I.V."/>
            <person name="Hibbett D.S."/>
            <person name="Martin F."/>
        </authorList>
    </citation>
    <scope>NUCLEOTIDE SEQUENCE [LARGE SCALE GENOMIC DNA]</scope>
    <source>
        <strain evidence="8">Foug A</strain>
    </source>
</reference>
<keyword evidence="2" id="KW-0560">Oxidoreductase</keyword>
<dbReference type="InterPro" id="IPR000262">
    <property type="entry name" value="FMN-dep_DH"/>
</dbReference>
<dbReference type="OrthoDB" id="25826at2759"/>
<organism evidence="7 8">
    <name type="scientific">Scleroderma citrinum Foug A</name>
    <dbReference type="NCBI Taxonomy" id="1036808"/>
    <lineage>
        <taxon>Eukaryota</taxon>
        <taxon>Fungi</taxon>
        <taxon>Dikarya</taxon>
        <taxon>Basidiomycota</taxon>
        <taxon>Agaricomycotina</taxon>
        <taxon>Agaricomycetes</taxon>
        <taxon>Agaricomycetidae</taxon>
        <taxon>Boletales</taxon>
        <taxon>Sclerodermatineae</taxon>
        <taxon>Sclerodermataceae</taxon>
        <taxon>Scleroderma</taxon>
    </lineage>
</organism>
<feature type="binding site" evidence="5">
    <location>
        <position position="157"/>
    </location>
    <ligand>
        <name>FMN</name>
        <dbReference type="ChEBI" id="CHEBI:58210"/>
    </ligand>
</feature>
<feature type="binding site" evidence="5">
    <location>
        <position position="185"/>
    </location>
    <ligand>
        <name>FMN</name>
        <dbReference type="ChEBI" id="CHEBI:58210"/>
    </ligand>
</feature>
<dbReference type="InterPro" id="IPR012133">
    <property type="entry name" value="Alpha-hydoxy_acid_DH_FMN"/>
</dbReference>
<feature type="binding site" evidence="5">
    <location>
        <position position="134"/>
    </location>
    <ligand>
        <name>FMN</name>
        <dbReference type="ChEBI" id="CHEBI:58210"/>
    </ligand>
</feature>
<dbReference type="InterPro" id="IPR013785">
    <property type="entry name" value="Aldolase_TIM"/>
</dbReference>
<dbReference type="PROSITE" id="PS51349">
    <property type="entry name" value="FMN_HYDROXY_ACID_DH_2"/>
    <property type="match status" value="1"/>
</dbReference>
<dbReference type="HOGENOM" id="CLU_020639_0_1_1"/>
<evidence type="ECO:0000256" key="5">
    <source>
        <dbReference type="PIRSR" id="PIRSR000138-2"/>
    </source>
</evidence>
<dbReference type="GO" id="GO:0016491">
    <property type="term" value="F:oxidoreductase activity"/>
    <property type="evidence" value="ECO:0007669"/>
    <property type="project" value="UniProtKB-KW"/>
</dbReference>
<dbReference type="GO" id="GO:0010181">
    <property type="term" value="F:FMN binding"/>
    <property type="evidence" value="ECO:0007669"/>
    <property type="project" value="InterPro"/>
</dbReference>
<evidence type="ECO:0000256" key="1">
    <source>
        <dbReference type="ARBA" id="ARBA00001917"/>
    </source>
</evidence>
<dbReference type="InterPro" id="IPR037396">
    <property type="entry name" value="FMN_HAD"/>
</dbReference>
<evidence type="ECO:0000256" key="2">
    <source>
        <dbReference type="ARBA" id="ARBA00023002"/>
    </source>
</evidence>
<dbReference type="FunCoup" id="A0A0C3D7M6">
    <property type="interactions" value="99"/>
</dbReference>
<keyword evidence="5" id="KW-0285">Flavoprotein</keyword>
<feature type="binding site" evidence="5">
    <location>
        <begin position="355"/>
        <end position="359"/>
    </location>
    <ligand>
        <name>FMN</name>
        <dbReference type="ChEBI" id="CHEBI:58210"/>
    </ligand>
</feature>
<dbReference type="InParanoid" id="A0A0C3D7M6"/>
<dbReference type="PANTHER" id="PTHR10578">
    <property type="entry name" value="S -2-HYDROXY-ACID OXIDASE-RELATED"/>
    <property type="match status" value="1"/>
</dbReference>
<evidence type="ECO:0000259" key="6">
    <source>
        <dbReference type="PROSITE" id="PS51349"/>
    </source>
</evidence>
<dbReference type="Proteomes" id="UP000053989">
    <property type="component" value="Unassembled WGS sequence"/>
</dbReference>
<dbReference type="InterPro" id="IPR008259">
    <property type="entry name" value="FMN_hydac_DH_AS"/>
</dbReference>
<evidence type="ECO:0000313" key="7">
    <source>
        <dbReference type="EMBL" id="KIM56750.1"/>
    </source>
</evidence>
<accession>A0A0C3D7M6</accession>
<dbReference type="EMBL" id="KN822110">
    <property type="protein sequence ID" value="KIM56750.1"/>
    <property type="molecule type" value="Genomic_DNA"/>
</dbReference>
<dbReference type="STRING" id="1036808.A0A0C3D7M6"/>